<dbReference type="AlphaFoldDB" id="A0A811JSB2"/>
<dbReference type="GO" id="GO:0007268">
    <property type="term" value="P:chemical synaptic transmission"/>
    <property type="evidence" value="ECO:0007669"/>
    <property type="project" value="TreeGrafter"/>
</dbReference>
<feature type="compositionally biased region" description="Low complexity" evidence="4">
    <location>
        <begin position="157"/>
        <end position="178"/>
    </location>
</feature>
<feature type="compositionally biased region" description="Basic and acidic residues" evidence="4">
    <location>
        <begin position="259"/>
        <end position="273"/>
    </location>
</feature>
<dbReference type="EMBL" id="CAJFDH010000001">
    <property type="protein sequence ID" value="CAD5206183.1"/>
    <property type="molecule type" value="Genomic_DNA"/>
</dbReference>
<feature type="domain" description="PID" evidence="5">
    <location>
        <begin position="786"/>
        <end position="966"/>
    </location>
</feature>
<dbReference type="InterPro" id="IPR001478">
    <property type="entry name" value="PDZ"/>
</dbReference>
<feature type="compositionally biased region" description="Polar residues" evidence="4">
    <location>
        <begin position="215"/>
        <end position="233"/>
    </location>
</feature>
<dbReference type="GO" id="GO:0005737">
    <property type="term" value="C:cytoplasm"/>
    <property type="evidence" value="ECO:0007669"/>
    <property type="project" value="TreeGrafter"/>
</dbReference>
<feature type="region of interest" description="Disordered" evidence="4">
    <location>
        <begin position="645"/>
        <end position="703"/>
    </location>
</feature>
<proteinExistence type="predicted"/>
<keyword evidence="2" id="KW-0597">Phosphoprotein</keyword>
<dbReference type="Pfam" id="PF00595">
    <property type="entry name" value="PDZ"/>
    <property type="match status" value="2"/>
</dbReference>
<feature type="region of interest" description="Disordered" evidence="4">
    <location>
        <begin position="18"/>
        <end position="54"/>
    </location>
</feature>
<keyword evidence="8" id="KW-1185">Reference proteome</keyword>
<dbReference type="OrthoDB" id="5987010at2759"/>
<dbReference type="Proteomes" id="UP000614601">
    <property type="component" value="Unassembled WGS sequence"/>
</dbReference>
<evidence type="ECO:0000259" key="5">
    <source>
        <dbReference type="PROSITE" id="PS01179"/>
    </source>
</evidence>
<evidence type="ECO:0000313" key="7">
    <source>
        <dbReference type="EMBL" id="CAD5206183.1"/>
    </source>
</evidence>
<dbReference type="SUPFAM" id="SSF50156">
    <property type="entry name" value="PDZ domain-like"/>
    <property type="match status" value="2"/>
</dbReference>
<dbReference type="GO" id="GO:0043197">
    <property type="term" value="C:dendritic spine"/>
    <property type="evidence" value="ECO:0007669"/>
    <property type="project" value="TreeGrafter"/>
</dbReference>
<dbReference type="FunFam" id="2.30.42.10:FF:000007">
    <property type="entry name" value="Amyloid beta A4 protein-binding family A member"/>
    <property type="match status" value="1"/>
</dbReference>
<dbReference type="InterPro" id="IPR051230">
    <property type="entry name" value="APP-Binding"/>
</dbReference>
<organism evidence="7 8">
    <name type="scientific">Bursaphelenchus okinawaensis</name>
    <dbReference type="NCBI Taxonomy" id="465554"/>
    <lineage>
        <taxon>Eukaryota</taxon>
        <taxon>Metazoa</taxon>
        <taxon>Ecdysozoa</taxon>
        <taxon>Nematoda</taxon>
        <taxon>Chromadorea</taxon>
        <taxon>Rhabditida</taxon>
        <taxon>Tylenchina</taxon>
        <taxon>Tylenchomorpha</taxon>
        <taxon>Aphelenchoidea</taxon>
        <taxon>Aphelenchoididae</taxon>
        <taxon>Bursaphelenchus</taxon>
    </lineage>
</organism>
<dbReference type="GO" id="GO:0005886">
    <property type="term" value="C:plasma membrane"/>
    <property type="evidence" value="ECO:0007669"/>
    <property type="project" value="TreeGrafter"/>
</dbReference>
<feature type="region of interest" description="Disordered" evidence="4">
    <location>
        <begin position="717"/>
        <end position="753"/>
    </location>
</feature>
<dbReference type="Gene3D" id="2.30.42.10">
    <property type="match status" value="2"/>
</dbReference>
<feature type="region of interest" description="Disordered" evidence="4">
    <location>
        <begin position="215"/>
        <end position="323"/>
    </location>
</feature>
<dbReference type="CDD" id="cd01208">
    <property type="entry name" value="PTB_X11"/>
    <property type="match status" value="1"/>
</dbReference>
<dbReference type="PROSITE" id="PS01179">
    <property type="entry name" value="PID"/>
    <property type="match status" value="1"/>
</dbReference>
<dbReference type="EMBL" id="CAJFCW020000001">
    <property type="protein sequence ID" value="CAG9080773.1"/>
    <property type="molecule type" value="Genomic_DNA"/>
</dbReference>
<keyword evidence="3" id="KW-0677">Repeat</keyword>
<feature type="domain" description="PDZ" evidence="6">
    <location>
        <begin position="979"/>
        <end position="1064"/>
    </location>
</feature>
<dbReference type="Proteomes" id="UP000783686">
    <property type="component" value="Unassembled WGS sequence"/>
</dbReference>
<dbReference type="SUPFAM" id="SSF50729">
    <property type="entry name" value="PH domain-like"/>
    <property type="match status" value="1"/>
</dbReference>
<comment type="caution">
    <text evidence="7">The sequence shown here is derived from an EMBL/GenBank/DDBJ whole genome shotgun (WGS) entry which is preliminary data.</text>
</comment>
<dbReference type="InterPro" id="IPR006020">
    <property type="entry name" value="PTB/PI_dom"/>
</dbReference>
<dbReference type="SMART" id="SM00228">
    <property type="entry name" value="PDZ"/>
    <property type="match status" value="2"/>
</dbReference>
<dbReference type="SMART" id="SM00462">
    <property type="entry name" value="PTB"/>
    <property type="match status" value="1"/>
</dbReference>
<evidence type="ECO:0000256" key="2">
    <source>
        <dbReference type="ARBA" id="ARBA00022553"/>
    </source>
</evidence>
<evidence type="ECO:0000259" key="6">
    <source>
        <dbReference type="PROSITE" id="PS50106"/>
    </source>
</evidence>
<evidence type="ECO:0000256" key="3">
    <source>
        <dbReference type="ARBA" id="ARBA00022737"/>
    </source>
</evidence>
<evidence type="ECO:0008006" key="9">
    <source>
        <dbReference type="Google" id="ProtNLM"/>
    </source>
</evidence>
<protein>
    <recommendedName>
        <fullName evidence="9">PDZ domain-containing protein</fullName>
    </recommendedName>
</protein>
<dbReference type="InterPro" id="IPR036034">
    <property type="entry name" value="PDZ_sf"/>
</dbReference>
<dbReference type="Gene3D" id="2.30.29.30">
    <property type="entry name" value="Pleckstrin-homology domain (PH domain)/Phosphotyrosine-binding domain (PTB)"/>
    <property type="match status" value="1"/>
</dbReference>
<feature type="compositionally biased region" description="Polar residues" evidence="4">
    <location>
        <begin position="30"/>
        <end position="54"/>
    </location>
</feature>
<feature type="region of interest" description="Disordered" evidence="4">
    <location>
        <begin position="405"/>
        <end position="426"/>
    </location>
</feature>
<dbReference type="InterPro" id="IPR011993">
    <property type="entry name" value="PH-like_dom_sf"/>
</dbReference>
<feature type="compositionally biased region" description="Polar residues" evidence="4">
    <location>
        <begin position="274"/>
        <end position="323"/>
    </location>
</feature>
<feature type="region of interest" description="Disordered" evidence="4">
    <location>
        <begin position="157"/>
        <end position="192"/>
    </location>
</feature>
<dbReference type="FunFam" id="2.30.42.10:FF:000017">
    <property type="entry name" value="Amyloid beta A4 protein-binding family A member 1"/>
    <property type="match status" value="1"/>
</dbReference>
<feature type="compositionally biased region" description="Polar residues" evidence="4">
    <location>
        <begin position="243"/>
        <end position="258"/>
    </location>
</feature>
<dbReference type="PANTHER" id="PTHR12345">
    <property type="entry name" value="SYNTENIN RELATED"/>
    <property type="match status" value="1"/>
</dbReference>
<evidence type="ECO:0000256" key="4">
    <source>
        <dbReference type="SAM" id="MobiDB-lite"/>
    </source>
</evidence>
<evidence type="ECO:0000256" key="1">
    <source>
        <dbReference type="ARBA" id="ARBA00022448"/>
    </source>
</evidence>
<dbReference type="Pfam" id="PF00640">
    <property type="entry name" value="PID"/>
    <property type="match status" value="1"/>
</dbReference>
<name>A0A811JSB2_9BILA</name>
<sequence>MSGESRGGVLVQLEVGEILGHTEREDVADMTTSPEQPDSGSNGTINSTADPSQANVCPPFFSNPFMAPFMPQQPQGMPQMNGTQMVPGQEMKNDFRVNPLTGGYFLSPQQYQEMMQQYMHGLLVAASQGQDQHDVNSSNPFFSSVTPSNMTAFSQCTFSSSSTPSKTTRTLPSTSSSPVQAKDRVQQQSPFNFTDEINNLHKELGYGDSIKMTSSSNLECAETSTSPSLPQASESDKPDSKQNLDPNIEVRQSSSVTSDDSHVADRPEGHEDVASNQSNNQASEDTTKVQTSNVQNDSATVTLASEPQTESTMKIESTQNQNVSNPTVIQEPEAINNVKTPTIPTEIQNPLATMMQLQNQAMNLQNPTMAQLQAMQLQNQATMQLQNQATMQLQNPLEELQRHRAGSEPLPGTSAEIPASEAKKSATVERTTEMIQKQMNEIEKEINRRMQNKNIRQIDEAELAQLLNDHGFGSFVDAAPASETVNGAAGLPYRPPSHDSDVSRPTLEQLRSSFSPPTEHFTDPNASHNFNFGPTATGNGLGLHGPAAFATSPTLPQGINAPIGVYPMAQPQMMAQFPAMFPAQMMKPPNEAEAFYPYPSIPVQNVFAAPAAPSSAEEITPEMAAELLKKIQLQNPQLLEKLMEQQKSEAEAFKPIGIPAPPPPGSTIERPAQRSNSLKNGDWPLNGNGQENGKQEESSEPVWVMRDTFVKRMQREEERQREFLEDQNGQEEDDKLNGAEDNNEEEETSKLLTKDTNQLVEESIKQKKANNKKEVMVHEPAVLIEGVLFRARYLGSTQMSTDGRATKSSRMSQAQEAVARVKAPDGDVQPSTEIDLFISTEKIMVLNTDLQRISETDVRQDILMDHALRSVSYIADIGDLVVLMARRLPQSCNGSDDEDPEAIRRTPRLICHVFESEEASFIVQSIGQAFQVAYIEFLRANGIDDPACLREIDYQEVLNSQELMGEELEMFARKETQKDVVVPKKVGEALGVVVVESGWGSMLPTVVVANLAPGGPASRSNQLNIGDQIIAINGISLVGLPLAAAQQNIKNAKSSTAVRLTIVSTPPVVEVRIKRPDTKYQLGFSVQNGVICSLLRGGIAERGGIRVGHRIIEINHQSVVAVPHERIVNMLATATGEIHMKTMPTAVFRLLTGQEVPNYI</sequence>
<reference evidence="7" key="1">
    <citation type="submission" date="2020-09" db="EMBL/GenBank/DDBJ databases">
        <authorList>
            <person name="Kikuchi T."/>
        </authorList>
    </citation>
    <scope>NUCLEOTIDE SEQUENCE</scope>
    <source>
        <strain evidence="7">SH1</strain>
    </source>
</reference>
<dbReference type="PROSITE" id="PS50106">
    <property type="entry name" value="PDZ"/>
    <property type="match status" value="2"/>
</dbReference>
<feature type="domain" description="PDZ" evidence="6">
    <location>
        <begin position="1070"/>
        <end position="1146"/>
    </location>
</feature>
<gene>
    <name evidence="7" type="ORF">BOKJ2_LOCUS867</name>
</gene>
<dbReference type="CDD" id="cd06720">
    <property type="entry name" value="PDZ1_APBA1_3-like"/>
    <property type="match status" value="1"/>
</dbReference>
<evidence type="ECO:0000313" key="8">
    <source>
        <dbReference type="Proteomes" id="UP000614601"/>
    </source>
</evidence>
<accession>A0A811JSB2</accession>
<keyword evidence="1" id="KW-0813">Transport</keyword>
<dbReference type="CDD" id="cd06793">
    <property type="entry name" value="PDZ2_APBA1_3-like"/>
    <property type="match status" value="1"/>
</dbReference>
<dbReference type="PANTHER" id="PTHR12345:SF16">
    <property type="entry name" value="X11L, ISOFORM F-RELATED"/>
    <property type="match status" value="1"/>
</dbReference>